<protein>
    <submittedName>
        <fullName evidence="1">Uncharacterized protein</fullName>
    </submittedName>
</protein>
<comment type="caution">
    <text evidence="1">The sequence shown here is derived from an EMBL/GenBank/DDBJ whole genome shotgun (WGS) entry which is preliminary data.</text>
</comment>
<evidence type="ECO:0000313" key="1">
    <source>
        <dbReference type="EMBL" id="KAJ8446884.1"/>
    </source>
</evidence>
<gene>
    <name evidence="1" type="ORF">Cgig2_016194</name>
</gene>
<keyword evidence="2" id="KW-1185">Reference proteome</keyword>
<proteinExistence type="predicted"/>
<dbReference type="Proteomes" id="UP001153076">
    <property type="component" value="Unassembled WGS sequence"/>
</dbReference>
<name>A0A9Q1KNP5_9CARY</name>
<organism evidence="1 2">
    <name type="scientific">Carnegiea gigantea</name>
    <dbReference type="NCBI Taxonomy" id="171969"/>
    <lineage>
        <taxon>Eukaryota</taxon>
        <taxon>Viridiplantae</taxon>
        <taxon>Streptophyta</taxon>
        <taxon>Embryophyta</taxon>
        <taxon>Tracheophyta</taxon>
        <taxon>Spermatophyta</taxon>
        <taxon>Magnoliopsida</taxon>
        <taxon>eudicotyledons</taxon>
        <taxon>Gunneridae</taxon>
        <taxon>Pentapetalae</taxon>
        <taxon>Caryophyllales</taxon>
        <taxon>Cactineae</taxon>
        <taxon>Cactaceae</taxon>
        <taxon>Cactoideae</taxon>
        <taxon>Echinocereeae</taxon>
        <taxon>Carnegiea</taxon>
    </lineage>
</organism>
<evidence type="ECO:0000313" key="2">
    <source>
        <dbReference type="Proteomes" id="UP001153076"/>
    </source>
</evidence>
<dbReference type="EMBL" id="JAKOGI010000048">
    <property type="protein sequence ID" value="KAJ8446884.1"/>
    <property type="molecule type" value="Genomic_DNA"/>
</dbReference>
<reference evidence="1" key="1">
    <citation type="submission" date="2022-04" db="EMBL/GenBank/DDBJ databases">
        <title>Carnegiea gigantea Genome sequencing and assembly v2.</title>
        <authorList>
            <person name="Copetti D."/>
            <person name="Sanderson M.J."/>
            <person name="Burquez A."/>
            <person name="Wojciechowski M.F."/>
        </authorList>
    </citation>
    <scope>NUCLEOTIDE SEQUENCE</scope>
    <source>
        <strain evidence="1">SGP5-SGP5p</strain>
        <tissue evidence="1">Aerial part</tissue>
    </source>
</reference>
<dbReference type="AlphaFoldDB" id="A0A9Q1KNP5"/>
<accession>A0A9Q1KNP5</accession>
<sequence length="153" mass="16403">MAVGMTSTRLTQKVGLSSLRGNYVPSSANLGSQTKVLIAVAVGTTLITNSLPTFDGVLTSASHVPNSRRPQKSLVFFISPHLPFNFARINTSQQISLNYDLFTAPKHAGASSTVTFVSESGGRLLAGKPQNLIMQELVLPCKTRESKEEMTGH</sequence>